<organism evidence="2 3">
    <name type="scientific">Simplicispira suum</name>
    <dbReference type="NCBI Taxonomy" id="2109915"/>
    <lineage>
        <taxon>Bacteria</taxon>
        <taxon>Pseudomonadati</taxon>
        <taxon>Pseudomonadota</taxon>
        <taxon>Betaproteobacteria</taxon>
        <taxon>Burkholderiales</taxon>
        <taxon>Comamonadaceae</taxon>
        <taxon>Simplicispira</taxon>
    </lineage>
</organism>
<evidence type="ECO:0000256" key="1">
    <source>
        <dbReference type="SAM" id="Phobius"/>
    </source>
</evidence>
<dbReference type="RefSeq" id="WP_106447754.1">
    <property type="nucleotide sequence ID" value="NZ_CP027669.1"/>
</dbReference>
<feature type="transmembrane region" description="Helical" evidence="1">
    <location>
        <begin position="146"/>
        <end position="167"/>
    </location>
</feature>
<dbReference type="InterPro" id="IPR018723">
    <property type="entry name" value="DUF2254_membrane"/>
</dbReference>
<proteinExistence type="predicted"/>
<feature type="transmembrane region" description="Helical" evidence="1">
    <location>
        <begin position="117"/>
        <end position="134"/>
    </location>
</feature>
<dbReference type="EMBL" id="CP027669">
    <property type="protein sequence ID" value="AVO42779.1"/>
    <property type="molecule type" value="Genomic_DNA"/>
</dbReference>
<dbReference type="AlphaFoldDB" id="A0A2S0N3Q9"/>
<evidence type="ECO:0000313" key="2">
    <source>
        <dbReference type="EMBL" id="AVO42779.1"/>
    </source>
</evidence>
<accession>A0A2S0N3Q9</accession>
<keyword evidence="3" id="KW-1185">Reference proteome</keyword>
<keyword evidence="1" id="KW-1133">Transmembrane helix</keyword>
<dbReference type="KEGG" id="simp:C6571_17070"/>
<dbReference type="Pfam" id="PF10011">
    <property type="entry name" value="DUF2254"/>
    <property type="match status" value="1"/>
</dbReference>
<gene>
    <name evidence="2" type="ORF">C6571_17070</name>
</gene>
<protein>
    <submittedName>
        <fullName evidence="2">DUF2254 domain-containing protein</fullName>
    </submittedName>
</protein>
<keyword evidence="1" id="KW-0812">Transmembrane</keyword>
<keyword evidence="1" id="KW-0472">Membrane</keyword>
<feature type="transmembrane region" description="Helical" evidence="1">
    <location>
        <begin position="29"/>
        <end position="50"/>
    </location>
</feature>
<feature type="transmembrane region" description="Helical" evidence="1">
    <location>
        <begin position="70"/>
        <end position="96"/>
    </location>
</feature>
<sequence>MAGPDLASLSSLFSRDTLRFVLRRIRERLWVKPLFIGIVSVFAVFLAKLSDQLQESDLLPVITTESVQSLLSVMAASMLPIAMFAVASMVSAYSSASNTATPRSFPLVISDDVSQNALSAFIGAFIFSVVALTASKNQYFEGNGRFTLFSLTLLVLAFVIFTFVRWVDRIARLGRLGTTVDQAERATAAVMRRRRDAPTLGGVLLPPNSQPAGDAVFADEVGYVQRIDMEALQAFAKRVGGTVVINALPGAFALPGRALAFYTSDPALQEPVDPAALVHAFRIGGDRLFDDDPRFGLVVLAEIAGRALSPAVNDPGTAIDIVGTLARLFVLWNTPGEKAKDAPRFDRVHVPALDVAEMFNDAFTPIARDGAGSVEVGVRLQKAFFALGLCGDDAMRAAALHHARLALARAEQALTLAEDVQVLRDLAAFALQSAPSAAANAGLPR</sequence>
<name>A0A2S0N3Q9_9BURK</name>
<dbReference type="Proteomes" id="UP000239326">
    <property type="component" value="Chromosome"/>
</dbReference>
<evidence type="ECO:0000313" key="3">
    <source>
        <dbReference type="Proteomes" id="UP000239326"/>
    </source>
</evidence>
<reference evidence="2 3" key="1">
    <citation type="submission" date="2018-03" db="EMBL/GenBank/DDBJ databases">
        <title>Genome sequencing of Simplicispira sp.</title>
        <authorList>
            <person name="Kim S.-J."/>
            <person name="Heo J."/>
            <person name="Kwon S.-W."/>
        </authorList>
    </citation>
    <scope>NUCLEOTIDE SEQUENCE [LARGE SCALE GENOMIC DNA]</scope>
    <source>
        <strain evidence="2 3">SC1-8</strain>
    </source>
</reference>
<dbReference type="OrthoDB" id="2955631at2"/>